<dbReference type="EMBL" id="OC885114">
    <property type="protein sequence ID" value="CAD7644054.1"/>
    <property type="molecule type" value="Genomic_DNA"/>
</dbReference>
<dbReference type="AlphaFoldDB" id="A0A7R9QFV4"/>
<gene>
    <name evidence="5" type="ORF">OSB1V03_LOCUS19879</name>
</gene>
<feature type="non-terminal residue" evidence="5">
    <location>
        <position position="281"/>
    </location>
</feature>
<dbReference type="PIRSF" id="PIRSF006698">
    <property type="entry name" value="Septin"/>
    <property type="match status" value="1"/>
</dbReference>
<evidence type="ECO:0000256" key="2">
    <source>
        <dbReference type="ARBA" id="ARBA00023134"/>
    </source>
</evidence>
<dbReference type="GO" id="GO:0005525">
    <property type="term" value="F:GTP binding"/>
    <property type="evidence" value="ECO:0007669"/>
    <property type="project" value="UniProtKB-KW"/>
</dbReference>
<dbReference type="PROSITE" id="PS51719">
    <property type="entry name" value="G_SEPTIN"/>
    <property type="match status" value="1"/>
</dbReference>
<keyword evidence="1" id="KW-0547">Nucleotide-binding</keyword>
<sequence>VDTPGFGDSLDSVDDCKPIIDYIDDQYEKYLNDESGLNRRQIADSRIHCCFYFISPNNYGLKPLDVMTMKTLHNKVNIVPIVAKSDSLTKEEVQALKKRIVAELKTHGIQIYSIPDCDPDEDEDYKEQVRQLKAAIPFAVSSSLETHEVKGRKVRGRAYGWGIVETENPEHSDFVKLRSMLVTHMQDLREVTQDVHYENYRSQRLVARNQSNSDLRNNISISSDDTSKDRILLEKEAELKRMQEMIERMQREMMAQQQQAGWVVDGNHQQNNGVNNGVNNQ</sequence>
<dbReference type="Proteomes" id="UP000759131">
    <property type="component" value="Unassembled WGS sequence"/>
</dbReference>
<keyword evidence="6" id="KW-1185">Reference proteome</keyword>
<dbReference type="CDD" id="cd01850">
    <property type="entry name" value="CDC_Septin"/>
    <property type="match status" value="1"/>
</dbReference>
<feature type="non-terminal residue" evidence="5">
    <location>
        <position position="1"/>
    </location>
</feature>
<keyword evidence="2" id="KW-0342">GTP-binding</keyword>
<dbReference type="InterPro" id="IPR030379">
    <property type="entry name" value="G_SEPTIN_dom"/>
</dbReference>
<evidence type="ECO:0000313" key="5">
    <source>
        <dbReference type="EMBL" id="CAD7644054.1"/>
    </source>
</evidence>
<organism evidence="5">
    <name type="scientific">Medioppia subpectinata</name>
    <dbReference type="NCBI Taxonomy" id="1979941"/>
    <lineage>
        <taxon>Eukaryota</taxon>
        <taxon>Metazoa</taxon>
        <taxon>Ecdysozoa</taxon>
        <taxon>Arthropoda</taxon>
        <taxon>Chelicerata</taxon>
        <taxon>Arachnida</taxon>
        <taxon>Acari</taxon>
        <taxon>Acariformes</taxon>
        <taxon>Sarcoptiformes</taxon>
        <taxon>Oribatida</taxon>
        <taxon>Brachypylina</taxon>
        <taxon>Oppioidea</taxon>
        <taxon>Oppiidae</taxon>
        <taxon>Medioppia</taxon>
    </lineage>
</organism>
<evidence type="ECO:0000313" key="6">
    <source>
        <dbReference type="Proteomes" id="UP000759131"/>
    </source>
</evidence>
<dbReference type="Pfam" id="PF00735">
    <property type="entry name" value="Septin"/>
    <property type="match status" value="1"/>
</dbReference>
<evidence type="ECO:0000256" key="1">
    <source>
        <dbReference type="ARBA" id="ARBA00022741"/>
    </source>
</evidence>
<dbReference type="InterPro" id="IPR027417">
    <property type="entry name" value="P-loop_NTPase"/>
</dbReference>
<dbReference type="EMBL" id="CAJPIZ010030539">
    <property type="protein sequence ID" value="CAG2119932.1"/>
    <property type="molecule type" value="Genomic_DNA"/>
</dbReference>
<dbReference type="OrthoDB" id="416553at2759"/>
<keyword evidence="3" id="KW-0175">Coiled coil</keyword>
<dbReference type="Gene3D" id="3.40.50.300">
    <property type="entry name" value="P-loop containing nucleotide triphosphate hydrolases"/>
    <property type="match status" value="1"/>
</dbReference>
<name>A0A7R9QFV4_9ACAR</name>
<evidence type="ECO:0000259" key="4">
    <source>
        <dbReference type="PROSITE" id="PS51719"/>
    </source>
</evidence>
<accession>A0A7R9QFV4</accession>
<feature type="domain" description="Septin-type G" evidence="4">
    <location>
        <begin position="1"/>
        <end position="207"/>
    </location>
</feature>
<evidence type="ECO:0000256" key="3">
    <source>
        <dbReference type="SAM" id="Coils"/>
    </source>
</evidence>
<proteinExistence type="predicted"/>
<dbReference type="SUPFAM" id="SSF52540">
    <property type="entry name" value="P-loop containing nucleoside triphosphate hydrolases"/>
    <property type="match status" value="1"/>
</dbReference>
<dbReference type="InterPro" id="IPR016491">
    <property type="entry name" value="Septin"/>
</dbReference>
<dbReference type="PANTHER" id="PTHR18884">
    <property type="entry name" value="SEPTIN"/>
    <property type="match status" value="1"/>
</dbReference>
<reference evidence="5" key="1">
    <citation type="submission" date="2020-11" db="EMBL/GenBank/DDBJ databases">
        <authorList>
            <person name="Tran Van P."/>
        </authorList>
    </citation>
    <scope>NUCLEOTIDE SEQUENCE</scope>
</reference>
<protein>
    <recommendedName>
        <fullName evidence="4">Septin-type G domain-containing protein</fullName>
    </recommendedName>
</protein>
<feature type="coiled-coil region" evidence="3">
    <location>
        <begin position="232"/>
        <end position="259"/>
    </location>
</feature>